<dbReference type="GO" id="GO:0071555">
    <property type="term" value="P:cell wall organization"/>
    <property type="evidence" value="ECO:0007669"/>
    <property type="project" value="UniProtKB-KW"/>
</dbReference>
<keyword evidence="11" id="KW-0133">Cell shape</keyword>
<dbReference type="CDD" id="cd02540">
    <property type="entry name" value="GT2_GlmU_N_bac"/>
    <property type="match status" value="1"/>
</dbReference>
<dbReference type="GO" id="GO:0000902">
    <property type="term" value="P:cell morphogenesis"/>
    <property type="evidence" value="ECO:0007669"/>
    <property type="project" value="InterPro"/>
</dbReference>
<comment type="similarity">
    <text evidence="3">In the C-terminal section; belongs to the transferase hexapeptide repeat family.</text>
</comment>
<dbReference type="EMBL" id="CAEZYK010000011">
    <property type="protein sequence ID" value="CAB4716957.1"/>
    <property type="molecule type" value="Genomic_DNA"/>
</dbReference>
<dbReference type="SUPFAM" id="SSF51161">
    <property type="entry name" value="Trimeric LpxA-like enzymes"/>
    <property type="match status" value="1"/>
</dbReference>
<proteinExistence type="inferred from homology"/>
<keyword evidence="7" id="KW-0548">Nucleotidyltransferase</keyword>
<dbReference type="SUPFAM" id="SSF53448">
    <property type="entry name" value="Nucleotide-diphospho-sugar transferases"/>
    <property type="match status" value="1"/>
</dbReference>
<keyword evidence="12" id="KW-0573">Peptidoglycan synthesis</keyword>
<dbReference type="AlphaFoldDB" id="A0A6J7RDJ4"/>
<dbReference type="EMBL" id="CAFBPQ010000030">
    <property type="protein sequence ID" value="CAB5026766.1"/>
    <property type="molecule type" value="Genomic_DNA"/>
</dbReference>
<evidence type="ECO:0000256" key="17">
    <source>
        <dbReference type="ARBA" id="ARBA00048493"/>
    </source>
</evidence>
<organism evidence="22">
    <name type="scientific">freshwater metagenome</name>
    <dbReference type="NCBI Taxonomy" id="449393"/>
    <lineage>
        <taxon>unclassified sequences</taxon>
        <taxon>metagenomes</taxon>
        <taxon>ecological metagenomes</taxon>
    </lineage>
</organism>
<comment type="similarity">
    <text evidence="4">In the N-terminal section; belongs to the N-acetylglucosamine-1-phosphate uridyltransferase family.</text>
</comment>
<keyword evidence="6" id="KW-0808">Transferase</keyword>
<sequence>MAYRPLTAIVLAAGEGTRMKSSTAKVLHPICGRPMLLHVLDALAELPLERIVVVVGHDAEQVTETVKDNFVSKIPVEFVRQEFQRGTGDAVSAGLAVFSDSTDVDGDVLVLAGDTPLLHPETMAVLATEHRLNESAATLLTVEVPDPTGYGRIVRDERGEVIAIVEQADANATQLALSEINTSIYCFRQSYLSPAIRRLSPDNAQGECYLTDAIAVIRSAGHSILTVSVADASEVIGVNDRVQLSVAEALLRERINSFWMRSGVTMVDPARTYIDTSVVIEPEVTLLPGVILEGNTKIGSRSTVGPDCRLVDTVVGSEVVISQTVAREVEIENNATVGPWASLRPGTRVGKSAHIGTFVEIKNSDIGEEAKVPHLAYIGDTDIGPRANIGAGTITANYDGREKHRTQIGQDAKLGSNTVLVAPVTVGDGAYTAAGAAVVDDVPPGALAKGVPAKIEKDWVKKNRPSRDSKGKS</sequence>
<dbReference type="NCBIfam" id="TIGR01173">
    <property type="entry name" value="glmU"/>
    <property type="match status" value="1"/>
</dbReference>
<dbReference type="InterPro" id="IPR050065">
    <property type="entry name" value="GlmU-like"/>
</dbReference>
<dbReference type="Pfam" id="PF12804">
    <property type="entry name" value="NTP_transf_3"/>
    <property type="match status" value="1"/>
</dbReference>
<comment type="cofactor">
    <cofactor evidence="1">
        <name>Mg(2+)</name>
        <dbReference type="ChEBI" id="CHEBI:18420"/>
    </cofactor>
</comment>
<dbReference type="InterPro" id="IPR025877">
    <property type="entry name" value="MobA-like_NTP_Trfase"/>
</dbReference>
<name>A0A6J7RDJ4_9ZZZZ</name>
<evidence type="ECO:0000256" key="6">
    <source>
        <dbReference type="ARBA" id="ARBA00022679"/>
    </source>
</evidence>
<feature type="domain" description="MobA-like NTP transferase" evidence="18">
    <location>
        <begin position="8"/>
        <end position="141"/>
    </location>
</feature>
<dbReference type="PANTHER" id="PTHR43584:SF3">
    <property type="entry name" value="BIFUNCTIONAL PROTEIN GLMU"/>
    <property type="match status" value="1"/>
</dbReference>
<evidence type="ECO:0000313" key="22">
    <source>
        <dbReference type="EMBL" id="CAB5026766.1"/>
    </source>
</evidence>
<dbReference type="Gene3D" id="3.90.550.10">
    <property type="entry name" value="Spore Coat Polysaccharide Biosynthesis Protein SpsA, Chain A"/>
    <property type="match status" value="1"/>
</dbReference>
<evidence type="ECO:0000256" key="2">
    <source>
        <dbReference type="ARBA" id="ARBA00004496"/>
    </source>
</evidence>
<evidence type="ECO:0000313" key="20">
    <source>
        <dbReference type="EMBL" id="CAB4906714.1"/>
    </source>
</evidence>
<reference evidence="22" key="1">
    <citation type="submission" date="2020-05" db="EMBL/GenBank/DDBJ databases">
        <authorList>
            <person name="Chiriac C."/>
            <person name="Salcher M."/>
            <person name="Ghai R."/>
            <person name="Kavagutti S V."/>
        </authorList>
    </citation>
    <scope>NUCLEOTIDE SEQUENCE</scope>
</reference>
<keyword evidence="15" id="KW-0961">Cell wall biogenesis/degradation</keyword>
<keyword evidence="13" id="KW-0511">Multifunctional enzyme</keyword>
<evidence type="ECO:0000256" key="7">
    <source>
        <dbReference type="ARBA" id="ARBA00022695"/>
    </source>
</evidence>
<dbReference type="CDD" id="cd03353">
    <property type="entry name" value="LbH_GlmU_C"/>
    <property type="match status" value="1"/>
</dbReference>
<evidence type="ECO:0000256" key="12">
    <source>
        <dbReference type="ARBA" id="ARBA00022984"/>
    </source>
</evidence>
<comment type="subcellular location">
    <subcellularLocation>
        <location evidence="2">Cytoplasm</location>
    </subcellularLocation>
</comment>
<evidence type="ECO:0000256" key="8">
    <source>
        <dbReference type="ARBA" id="ARBA00022723"/>
    </source>
</evidence>
<comment type="catalytic activity">
    <reaction evidence="17">
        <text>N-acetyl-alpha-D-glucosamine 1-phosphate + UTP + H(+) = UDP-N-acetyl-alpha-D-glucosamine + diphosphate</text>
        <dbReference type="Rhea" id="RHEA:13509"/>
        <dbReference type="ChEBI" id="CHEBI:15378"/>
        <dbReference type="ChEBI" id="CHEBI:33019"/>
        <dbReference type="ChEBI" id="CHEBI:46398"/>
        <dbReference type="ChEBI" id="CHEBI:57705"/>
        <dbReference type="ChEBI" id="CHEBI:57776"/>
        <dbReference type="EC" id="2.7.7.23"/>
    </reaction>
</comment>
<evidence type="ECO:0000256" key="4">
    <source>
        <dbReference type="ARBA" id="ARBA00007947"/>
    </source>
</evidence>
<keyword evidence="14" id="KW-0012">Acyltransferase</keyword>
<evidence type="ECO:0000256" key="14">
    <source>
        <dbReference type="ARBA" id="ARBA00023315"/>
    </source>
</evidence>
<dbReference type="GO" id="GO:0008360">
    <property type="term" value="P:regulation of cell shape"/>
    <property type="evidence" value="ECO:0007669"/>
    <property type="project" value="UniProtKB-KW"/>
</dbReference>
<evidence type="ECO:0000256" key="16">
    <source>
        <dbReference type="ARBA" id="ARBA00048247"/>
    </source>
</evidence>
<keyword evidence="10" id="KW-0460">Magnesium</keyword>
<evidence type="ECO:0000256" key="15">
    <source>
        <dbReference type="ARBA" id="ARBA00023316"/>
    </source>
</evidence>
<evidence type="ECO:0000256" key="3">
    <source>
        <dbReference type="ARBA" id="ARBA00007707"/>
    </source>
</evidence>
<dbReference type="Gene3D" id="2.160.10.10">
    <property type="entry name" value="Hexapeptide repeat proteins"/>
    <property type="match status" value="1"/>
</dbReference>
<dbReference type="GO" id="GO:0019134">
    <property type="term" value="F:glucosamine-1-phosphate N-acetyltransferase activity"/>
    <property type="evidence" value="ECO:0007669"/>
    <property type="project" value="UniProtKB-EC"/>
</dbReference>
<dbReference type="GO" id="GO:0003977">
    <property type="term" value="F:UDP-N-acetylglucosamine diphosphorylase activity"/>
    <property type="evidence" value="ECO:0007669"/>
    <property type="project" value="UniProtKB-EC"/>
</dbReference>
<comment type="catalytic activity">
    <reaction evidence="16">
        <text>alpha-D-glucosamine 1-phosphate + acetyl-CoA = N-acetyl-alpha-D-glucosamine 1-phosphate + CoA + H(+)</text>
        <dbReference type="Rhea" id="RHEA:13725"/>
        <dbReference type="ChEBI" id="CHEBI:15378"/>
        <dbReference type="ChEBI" id="CHEBI:57287"/>
        <dbReference type="ChEBI" id="CHEBI:57288"/>
        <dbReference type="ChEBI" id="CHEBI:57776"/>
        <dbReference type="ChEBI" id="CHEBI:58516"/>
        <dbReference type="EC" id="2.3.1.157"/>
    </reaction>
</comment>
<evidence type="ECO:0000256" key="1">
    <source>
        <dbReference type="ARBA" id="ARBA00001946"/>
    </source>
</evidence>
<evidence type="ECO:0000256" key="13">
    <source>
        <dbReference type="ARBA" id="ARBA00023268"/>
    </source>
</evidence>
<evidence type="ECO:0000313" key="19">
    <source>
        <dbReference type="EMBL" id="CAB4716957.1"/>
    </source>
</evidence>
<keyword evidence="9" id="KW-0677">Repeat</keyword>
<dbReference type="GO" id="GO:0000287">
    <property type="term" value="F:magnesium ion binding"/>
    <property type="evidence" value="ECO:0007669"/>
    <property type="project" value="InterPro"/>
</dbReference>
<dbReference type="InterPro" id="IPR001451">
    <property type="entry name" value="Hexapep"/>
</dbReference>
<gene>
    <name evidence="19" type="ORF">UFOPK2683_00333</name>
    <name evidence="20" type="ORF">UFOPK3605_00817</name>
    <name evidence="21" type="ORF">UFOPK3897_01052</name>
    <name evidence="22" type="ORF">UFOPK4121_01011</name>
</gene>
<keyword evidence="5" id="KW-0963">Cytoplasm</keyword>
<dbReference type="EMBL" id="CAFBOF010000022">
    <property type="protein sequence ID" value="CAB4979970.1"/>
    <property type="molecule type" value="Genomic_DNA"/>
</dbReference>
<dbReference type="GO" id="GO:0006048">
    <property type="term" value="P:UDP-N-acetylglucosamine biosynthetic process"/>
    <property type="evidence" value="ECO:0007669"/>
    <property type="project" value="InterPro"/>
</dbReference>
<protein>
    <submittedName>
        <fullName evidence="22">Unannotated protein</fullName>
    </submittedName>
</protein>
<dbReference type="InterPro" id="IPR011004">
    <property type="entry name" value="Trimer_LpxA-like_sf"/>
</dbReference>
<keyword evidence="8" id="KW-0479">Metal-binding</keyword>
<dbReference type="GO" id="GO:0005737">
    <property type="term" value="C:cytoplasm"/>
    <property type="evidence" value="ECO:0007669"/>
    <property type="project" value="InterPro"/>
</dbReference>
<evidence type="ECO:0000313" key="21">
    <source>
        <dbReference type="EMBL" id="CAB4979970.1"/>
    </source>
</evidence>
<evidence type="ECO:0000256" key="9">
    <source>
        <dbReference type="ARBA" id="ARBA00022737"/>
    </source>
</evidence>
<accession>A0A6J7RDJ4</accession>
<evidence type="ECO:0000259" key="18">
    <source>
        <dbReference type="Pfam" id="PF12804"/>
    </source>
</evidence>
<dbReference type="PANTHER" id="PTHR43584">
    <property type="entry name" value="NUCLEOTIDYL TRANSFERASE"/>
    <property type="match status" value="1"/>
</dbReference>
<dbReference type="InterPro" id="IPR038009">
    <property type="entry name" value="GlmU_C_LbH"/>
</dbReference>
<dbReference type="InterPro" id="IPR029044">
    <property type="entry name" value="Nucleotide-diphossugar_trans"/>
</dbReference>
<dbReference type="EMBL" id="CAFBMM010000034">
    <property type="protein sequence ID" value="CAB4906714.1"/>
    <property type="molecule type" value="Genomic_DNA"/>
</dbReference>
<dbReference type="Pfam" id="PF14602">
    <property type="entry name" value="Hexapep_2"/>
    <property type="match status" value="1"/>
</dbReference>
<dbReference type="GO" id="GO:0009252">
    <property type="term" value="P:peptidoglycan biosynthetic process"/>
    <property type="evidence" value="ECO:0007669"/>
    <property type="project" value="UniProtKB-KW"/>
</dbReference>
<evidence type="ECO:0000256" key="10">
    <source>
        <dbReference type="ARBA" id="ARBA00022842"/>
    </source>
</evidence>
<evidence type="ECO:0000256" key="11">
    <source>
        <dbReference type="ARBA" id="ARBA00022960"/>
    </source>
</evidence>
<evidence type="ECO:0000256" key="5">
    <source>
        <dbReference type="ARBA" id="ARBA00022490"/>
    </source>
</evidence>
<dbReference type="HAMAP" id="MF_01631">
    <property type="entry name" value="GlmU"/>
    <property type="match status" value="1"/>
</dbReference>
<dbReference type="InterPro" id="IPR005882">
    <property type="entry name" value="Bifunctional_GlmU"/>
</dbReference>